<evidence type="ECO:0000256" key="1">
    <source>
        <dbReference type="ARBA" id="ARBA00010980"/>
    </source>
</evidence>
<reference evidence="12" key="1">
    <citation type="journal article" date="2023" name="PhytoFront">
        <title>Draft Genome Resources of Seven Strains of Tilletia horrida, Causal Agent of Kernel Smut of Rice.</title>
        <authorList>
            <person name="Khanal S."/>
            <person name="Antony Babu S."/>
            <person name="Zhou X.G."/>
        </authorList>
    </citation>
    <scope>NUCLEOTIDE SEQUENCE</scope>
    <source>
        <strain evidence="12">TX6</strain>
    </source>
</reference>
<dbReference type="AlphaFoldDB" id="A0AAN6GW90"/>
<name>A0AAN6GW90_9BASI</name>
<dbReference type="GO" id="GO:0000272">
    <property type="term" value="P:polysaccharide catabolic process"/>
    <property type="evidence" value="ECO:0007669"/>
    <property type="project" value="UniProtKB-KW"/>
</dbReference>
<sequence length="483" mass="51294">MFCKASLIFALCAVVSASSKDFVARRHGHIRRVHNVTRTLQSRSNCPGMSPLVQGCPVGFGAGVTGGGTANPVYPKSNQELVKYLADPNPQVVVLTRTFDFRGTEGPAFMDGCAPWTTAPGCQVAINAQGTRWCDTEQPKAPKLKNIKVDAAGLNPLQVSSRKTILGQGNDGVIRGKGLHLQSVDNIIIQNILITEVNPQAVWGGDGIDLSGASHIWIDHVTISQMGRQLFVAHKGKNTNVTISNVHFDGKTPYSSFCNGQHYWGAKFEGDDDTITFMENHFSNFLGRAPQVGGENSKILMHLVNNVWEGNSKFAHAVEVLQGGVVLAEGNFFADTPQVVDPTNGLYSLYTADTESKAEACHTVLGRTCSLNLLKDSSKFDYATGSVLADQAWRSLNIVPQAAMAAKIRGEVISNAGVGGSSAKPVPAYNASGSGSVAASSPDPDHATAPPQTSSSSSSSKGPKKGKGHHKKSKKQSKSIKQA</sequence>
<dbReference type="InterPro" id="IPR011050">
    <property type="entry name" value="Pectin_lyase_fold/virulence"/>
</dbReference>
<evidence type="ECO:0000259" key="11">
    <source>
        <dbReference type="SMART" id="SM00656"/>
    </source>
</evidence>
<dbReference type="EMBL" id="JAPDMZ010000002">
    <property type="protein sequence ID" value="KAK0557851.1"/>
    <property type="molecule type" value="Genomic_DNA"/>
</dbReference>
<dbReference type="Proteomes" id="UP001176517">
    <property type="component" value="Unassembled WGS sequence"/>
</dbReference>
<evidence type="ECO:0000256" key="4">
    <source>
        <dbReference type="ARBA" id="ARBA00023239"/>
    </source>
</evidence>
<feature type="compositionally biased region" description="Low complexity" evidence="9">
    <location>
        <begin position="431"/>
        <end position="441"/>
    </location>
</feature>
<dbReference type="PANTHER" id="PTHR31683:SF67">
    <property type="entry name" value="PECTIN LYASE F-RELATED"/>
    <property type="match status" value="1"/>
</dbReference>
<keyword evidence="8" id="KW-0624">Polysaccharide degradation</keyword>
<dbReference type="GO" id="GO:0030570">
    <property type="term" value="F:pectate lyase activity"/>
    <property type="evidence" value="ECO:0007669"/>
    <property type="project" value="InterPro"/>
</dbReference>
<protein>
    <recommendedName>
        <fullName evidence="7">pectin lyase</fullName>
        <ecNumber evidence="7">4.2.2.10</ecNumber>
    </recommendedName>
</protein>
<gene>
    <name evidence="12" type="ORF">OC846_000145</name>
</gene>
<evidence type="ECO:0000256" key="6">
    <source>
        <dbReference type="ARBA" id="ARBA00037631"/>
    </source>
</evidence>
<dbReference type="GO" id="GO:0005576">
    <property type="term" value="C:extracellular region"/>
    <property type="evidence" value="ECO:0007669"/>
    <property type="project" value="UniProtKB-SubCell"/>
</dbReference>
<evidence type="ECO:0000313" key="12">
    <source>
        <dbReference type="EMBL" id="KAK0557851.1"/>
    </source>
</evidence>
<keyword evidence="4 8" id="KW-0456">Lyase</keyword>
<dbReference type="InterPro" id="IPR002022">
    <property type="entry name" value="Pec_lyase"/>
</dbReference>
<evidence type="ECO:0000256" key="7">
    <source>
        <dbReference type="ARBA" id="ARBA00039082"/>
    </source>
</evidence>
<dbReference type="GO" id="GO:0047490">
    <property type="term" value="F:pectin lyase activity"/>
    <property type="evidence" value="ECO:0007669"/>
    <property type="project" value="UniProtKB-EC"/>
</dbReference>
<comment type="function">
    <text evidence="6">Pectinolytic enzymes consist of four classes of enzymes: pectin lyase, polygalacturonase, pectin methylesterase and rhamnogalacturonase. Among pectinolytic enzymes, pectin lyase is the most important in depolymerization of pectin, since it cleaves internal glycosidic bonds of highly methylated pectins.</text>
</comment>
<keyword evidence="8" id="KW-0964">Secreted</keyword>
<feature type="region of interest" description="Disordered" evidence="9">
    <location>
        <begin position="429"/>
        <end position="483"/>
    </location>
</feature>
<organism evidence="12 13">
    <name type="scientific">Tilletia horrida</name>
    <dbReference type="NCBI Taxonomy" id="155126"/>
    <lineage>
        <taxon>Eukaryota</taxon>
        <taxon>Fungi</taxon>
        <taxon>Dikarya</taxon>
        <taxon>Basidiomycota</taxon>
        <taxon>Ustilaginomycotina</taxon>
        <taxon>Exobasidiomycetes</taxon>
        <taxon>Tilletiales</taxon>
        <taxon>Tilletiaceae</taxon>
        <taxon>Tilletia</taxon>
    </lineage>
</organism>
<evidence type="ECO:0000256" key="8">
    <source>
        <dbReference type="RuleBase" id="RU361173"/>
    </source>
</evidence>
<dbReference type="SUPFAM" id="SSF51126">
    <property type="entry name" value="Pectin lyase-like"/>
    <property type="match status" value="1"/>
</dbReference>
<keyword evidence="8" id="KW-0119">Carbohydrate metabolism</keyword>
<dbReference type="Pfam" id="PF00544">
    <property type="entry name" value="Pectate_lyase_4"/>
    <property type="match status" value="1"/>
</dbReference>
<keyword evidence="3" id="KW-0325">Glycoprotein</keyword>
<feature type="signal peptide" evidence="10">
    <location>
        <begin position="1"/>
        <end position="17"/>
    </location>
</feature>
<keyword evidence="10" id="KW-0732">Signal</keyword>
<keyword evidence="2" id="KW-1015">Disulfide bond</keyword>
<dbReference type="InterPro" id="IPR045032">
    <property type="entry name" value="PEL"/>
</dbReference>
<feature type="chain" id="PRO_5042875341" description="pectin lyase" evidence="10">
    <location>
        <begin position="18"/>
        <end position="483"/>
    </location>
</feature>
<evidence type="ECO:0000256" key="3">
    <source>
        <dbReference type="ARBA" id="ARBA00023180"/>
    </source>
</evidence>
<feature type="domain" description="Pectate lyase" evidence="11">
    <location>
        <begin position="127"/>
        <end position="339"/>
    </location>
</feature>
<comment type="similarity">
    <text evidence="1 8">Belongs to the polysaccharide lyase 1 family.</text>
</comment>
<feature type="compositionally biased region" description="Basic residues" evidence="9">
    <location>
        <begin position="462"/>
        <end position="483"/>
    </location>
</feature>
<evidence type="ECO:0000256" key="5">
    <source>
        <dbReference type="ARBA" id="ARBA00036818"/>
    </source>
</evidence>
<comment type="catalytic activity">
    <reaction evidence="5">
        <text>Eliminative cleavage of (1-&gt;4)-alpha-D-galacturonan methyl ester to give oligosaccharides with 4-deoxy-6-O-methyl-alpha-D-galact-4-enuronosyl groups at their non-reducing ends.</text>
        <dbReference type="EC" id="4.2.2.10"/>
    </reaction>
</comment>
<evidence type="ECO:0000256" key="10">
    <source>
        <dbReference type="SAM" id="SignalP"/>
    </source>
</evidence>
<comment type="caution">
    <text evidence="12">The sequence shown here is derived from an EMBL/GenBank/DDBJ whole genome shotgun (WGS) entry which is preliminary data.</text>
</comment>
<dbReference type="EC" id="4.2.2.10" evidence="7"/>
<dbReference type="PANTHER" id="PTHR31683">
    <property type="entry name" value="PECTATE LYASE 18-RELATED"/>
    <property type="match status" value="1"/>
</dbReference>
<evidence type="ECO:0000256" key="2">
    <source>
        <dbReference type="ARBA" id="ARBA00023157"/>
    </source>
</evidence>
<dbReference type="SMART" id="SM00656">
    <property type="entry name" value="Amb_all"/>
    <property type="match status" value="1"/>
</dbReference>
<comment type="subcellular location">
    <subcellularLocation>
        <location evidence="8">Secreted</location>
    </subcellularLocation>
</comment>
<proteinExistence type="inferred from homology"/>
<dbReference type="InterPro" id="IPR012334">
    <property type="entry name" value="Pectin_lyas_fold"/>
</dbReference>
<accession>A0AAN6GW90</accession>
<evidence type="ECO:0000313" key="13">
    <source>
        <dbReference type="Proteomes" id="UP001176517"/>
    </source>
</evidence>
<dbReference type="Gene3D" id="2.160.20.10">
    <property type="entry name" value="Single-stranded right-handed beta-helix, Pectin lyase-like"/>
    <property type="match status" value="1"/>
</dbReference>
<keyword evidence="13" id="KW-1185">Reference proteome</keyword>
<evidence type="ECO:0000256" key="9">
    <source>
        <dbReference type="SAM" id="MobiDB-lite"/>
    </source>
</evidence>